<sequence>MQQVLPHRQDDRRAIHVQAAGNLIELNPDVILQLQTDAGRHGTRD</sequence>
<organism evidence="1 2">
    <name type="scientific">Mycobacterium ulcerans str. Harvey</name>
    <dbReference type="NCBI Taxonomy" id="1299332"/>
    <lineage>
        <taxon>Bacteria</taxon>
        <taxon>Bacillati</taxon>
        <taxon>Actinomycetota</taxon>
        <taxon>Actinomycetes</taxon>
        <taxon>Mycobacteriales</taxon>
        <taxon>Mycobacteriaceae</taxon>
        <taxon>Mycobacterium</taxon>
        <taxon>Mycobacterium ulcerans group</taxon>
    </lineage>
</organism>
<evidence type="ECO:0000313" key="1">
    <source>
        <dbReference type="EMBL" id="EUA85832.1"/>
    </source>
</evidence>
<reference evidence="1 2" key="1">
    <citation type="submission" date="2014-01" db="EMBL/GenBank/DDBJ databases">
        <authorList>
            <person name="Dobos K."/>
            <person name="Lenaerts A."/>
            <person name="Ordway D."/>
            <person name="DeGroote M.A."/>
            <person name="Parker T."/>
            <person name="Sizemore C."/>
            <person name="Tallon L.J."/>
            <person name="Sadzewicz L.K."/>
            <person name="Sengamalay N."/>
            <person name="Fraser C.M."/>
            <person name="Hine E."/>
            <person name="Shefchek K.A."/>
            <person name="Das S.P."/>
            <person name="Tettelin H."/>
        </authorList>
    </citation>
    <scope>NUCLEOTIDE SEQUENCE [LARGE SCALE GENOMIC DNA]</scope>
    <source>
        <strain evidence="1 2">Harvey</strain>
    </source>
</reference>
<comment type="caution">
    <text evidence="1">The sequence shown here is derived from an EMBL/GenBank/DDBJ whole genome shotgun (WGS) entry which is preliminary data.</text>
</comment>
<proteinExistence type="predicted"/>
<name>A0ABP3A2J8_MYCUL</name>
<accession>A0ABP3A2J8</accession>
<protein>
    <submittedName>
        <fullName evidence="1">Uncharacterized protein</fullName>
    </submittedName>
</protein>
<dbReference type="EMBL" id="JAOL01000188">
    <property type="protein sequence ID" value="EUA85832.1"/>
    <property type="molecule type" value="Genomic_DNA"/>
</dbReference>
<evidence type="ECO:0000313" key="2">
    <source>
        <dbReference type="Proteomes" id="UP000020681"/>
    </source>
</evidence>
<gene>
    <name evidence="1" type="ORF">I551_7746</name>
</gene>
<dbReference type="Proteomes" id="UP000020681">
    <property type="component" value="Unassembled WGS sequence"/>
</dbReference>
<keyword evidence="2" id="KW-1185">Reference proteome</keyword>